<evidence type="ECO:0000313" key="2">
    <source>
        <dbReference type="EMBL" id="QIE57689.1"/>
    </source>
</evidence>
<sequence length="387" mass="40955">MRSYVEESKFPGSTFLLAEGGNIVHRASTGYRAIDEGKPFEEDTIVRIYSMTKPVVSVGLMMLAERGLFHLDAPVSDFLPEFAECRALTGGAGDETAPCPAPTLHQLLTHTSGLTYAFNPGPAAAAYAAARIDFRPNGPGLAEMTRKLAELPLAFAPGTRWEYSVGIDVVGRVIEAVTGQPLDTWLEAEILEPLGMTDTGFAIPDNKVDRLATLYTSLESGAPISLAAAGKGVMRQVETAEDSAWRGAKTFSGGGGLLSTIDDYFAFTEMLRKGGAHNGARLLSPATLAFMRRNHLPGDIASMGPSSFAETPTTGIGFGIGGSVVLDPALTRAPGNVGDFSWGGIASTVFWLDPAFDLTAIFLTQLTPSSSYPARPQLKALVHGARL</sequence>
<organism evidence="2 3">
    <name type="scientific">Pikeienuella piscinae</name>
    <dbReference type="NCBI Taxonomy" id="2748098"/>
    <lineage>
        <taxon>Bacteria</taxon>
        <taxon>Pseudomonadati</taxon>
        <taxon>Pseudomonadota</taxon>
        <taxon>Alphaproteobacteria</taxon>
        <taxon>Rhodobacterales</taxon>
        <taxon>Paracoccaceae</taxon>
        <taxon>Pikeienuella</taxon>
    </lineage>
</organism>
<accession>A0A7M3T6Q8</accession>
<dbReference type="Proteomes" id="UP000503336">
    <property type="component" value="Chromosome"/>
</dbReference>
<protein>
    <submittedName>
        <fullName evidence="2">Beta-lactamase family protein</fullName>
    </submittedName>
</protein>
<name>A0A7M3T6Q8_9RHOB</name>
<dbReference type="KEGG" id="hdh:G5B40_00295"/>
<keyword evidence="3" id="KW-1185">Reference proteome</keyword>
<dbReference type="EMBL" id="CP049056">
    <property type="protein sequence ID" value="QIE57689.1"/>
    <property type="molecule type" value="Genomic_DNA"/>
</dbReference>
<evidence type="ECO:0000259" key="1">
    <source>
        <dbReference type="Pfam" id="PF00144"/>
    </source>
</evidence>
<evidence type="ECO:0000313" key="3">
    <source>
        <dbReference type="Proteomes" id="UP000503336"/>
    </source>
</evidence>
<dbReference type="PANTHER" id="PTHR43283">
    <property type="entry name" value="BETA-LACTAMASE-RELATED"/>
    <property type="match status" value="1"/>
</dbReference>
<dbReference type="SUPFAM" id="SSF56601">
    <property type="entry name" value="beta-lactamase/transpeptidase-like"/>
    <property type="match status" value="1"/>
</dbReference>
<proteinExistence type="predicted"/>
<gene>
    <name evidence="2" type="ORF">G5B40_00295</name>
</gene>
<dbReference type="InterPro" id="IPR012338">
    <property type="entry name" value="Beta-lactam/transpept-like"/>
</dbReference>
<dbReference type="PANTHER" id="PTHR43283:SF3">
    <property type="entry name" value="BETA-LACTAMASE FAMILY PROTEIN (AFU_ORTHOLOGUE AFUA_5G07500)"/>
    <property type="match status" value="1"/>
</dbReference>
<dbReference type="AlphaFoldDB" id="A0A7M3T6Q8"/>
<dbReference type="Pfam" id="PF00144">
    <property type="entry name" value="Beta-lactamase"/>
    <property type="match status" value="1"/>
</dbReference>
<dbReference type="InterPro" id="IPR050789">
    <property type="entry name" value="Diverse_Enzym_Activities"/>
</dbReference>
<dbReference type="InterPro" id="IPR001466">
    <property type="entry name" value="Beta-lactam-related"/>
</dbReference>
<reference evidence="2 3" key="1">
    <citation type="submission" date="2020-02" db="EMBL/GenBank/DDBJ databases">
        <title>complete genome sequence of Rhodobacteraceae bacterium.</title>
        <authorList>
            <person name="Park J."/>
            <person name="Kim Y.-S."/>
            <person name="Kim K.-H."/>
        </authorList>
    </citation>
    <scope>NUCLEOTIDE SEQUENCE [LARGE SCALE GENOMIC DNA]</scope>
    <source>
        <strain evidence="2 3">RR4-56</strain>
    </source>
</reference>
<feature type="domain" description="Beta-lactamase-related" evidence="1">
    <location>
        <begin position="2"/>
        <end position="382"/>
    </location>
</feature>
<dbReference type="Gene3D" id="3.40.710.10">
    <property type="entry name" value="DD-peptidase/beta-lactamase superfamily"/>
    <property type="match status" value="1"/>
</dbReference>